<dbReference type="OMA" id="CESHDFA"/>
<keyword evidence="5" id="KW-0966">Cell projection</keyword>
<evidence type="ECO:0000256" key="2">
    <source>
        <dbReference type="ARBA" id="ARBA00022574"/>
    </source>
</evidence>
<evidence type="ECO:0000313" key="8">
    <source>
        <dbReference type="RefSeq" id="XP_027202007.1"/>
    </source>
</evidence>
<comment type="subcellular location">
    <subcellularLocation>
        <location evidence="1">Cell projection</location>
        <location evidence="1">Cilium</location>
    </subcellularLocation>
</comment>
<dbReference type="GO" id="GO:0005930">
    <property type="term" value="C:axoneme"/>
    <property type="evidence" value="ECO:0007669"/>
    <property type="project" value="TreeGrafter"/>
</dbReference>
<gene>
    <name evidence="8" type="primary">LOC113795964</name>
</gene>
<evidence type="ECO:0000256" key="1">
    <source>
        <dbReference type="ARBA" id="ARBA00004138"/>
    </source>
</evidence>
<dbReference type="KEGG" id="dpte:113795964"/>
<proteinExistence type="predicted"/>
<dbReference type="RefSeq" id="XP_027202007.1">
    <property type="nucleotide sequence ID" value="XM_027346206.1"/>
</dbReference>
<dbReference type="PANTHER" id="PTHR15722:SF7">
    <property type="entry name" value="INTRAFLAGELLAR TRANSPORT PROTEIN 140 HOMOLOG"/>
    <property type="match status" value="1"/>
</dbReference>
<evidence type="ECO:0000256" key="3">
    <source>
        <dbReference type="ARBA" id="ARBA00022737"/>
    </source>
</evidence>
<accession>A0A6P6Y9F7</accession>
<dbReference type="InParanoid" id="A0A6P6Y9F7"/>
<dbReference type="PANTHER" id="PTHR15722">
    <property type="entry name" value="IFT140/172-RELATED"/>
    <property type="match status" value="1"/>
</dbReference>
<evidence type="ECO:0000259" key="6">
    <source>
        <dbReference type="Pfam" id="PF24762"/>
    </source>
</evidence>
<dbReference type="InterPro" id="IPR016024">
    <property type="entry name" value="ARM-type_fold"/>
</dbReference>
<dbReference type="Pfam" id="PF24762">
    <property type="entry name" value="TPR_IF140-IFT172"/>
    <property type="match status" value="1"/>
</dbReference>
<evidence type="ECO:0000256" key="5">
    <source>
        <dbReference type="ARBA" id="ARBA00023273"/>
    </source>
</evidence>
<protein>
    <submittedName>
        <fullName evidence="8">Intraflagellar transport protein 140 homolog</fullName>
    </submittedName>
</protein>
<dbReference type="Proteomes" id="UP000515146">
    <property type="component" value="Unplaced"/>
</dbReference>
<dbReference type="CTD" id="33230"/>
<evidence type="ECO:0000256" key="4">
    <source>
        <dbReference type="ARBA" id="ARBA00023069"/>
    </source>
</evidence>
<dbReference type="AlphaFoldDB" id="A0A6P6Y9F7"/>
<keyword evidence="7" id="KW-1185">Reference proteome</keyword>
<dbReference type="InterPro" id="IPR056168">
    <property type="entry name" value="TPR_IF140/IFT172/WDR19"/>
</dbReference>
<keyword evidence="2" id="KW-0853">WD repeat</keyword>
<dbReference type="OrthoDB" id="10258787at2759"/>
<reference evidence="8" key="1">
    <citation type="submission" date="2025-08" db="UniProtKB">
        <authorList>
            <consortium name="RefSeq"/>
        </authorList>
    </citation>
    <scope>IDENTIFICATION</scope>
    <source>
        <strain evidence="8">Airmid</strain>
    </source>
</reference>
<sequence>MARKFIMENNIDWTLICLAKMGNVSLVRILRQEMAIKNGDENIVKFLLMLHLDLLEESEEQLEKIQPQTKRCRLYCLQEKWSKAFECADKIELKNLYYQYAKQMEMENRLMDSILYFERSDNIDEIVRMLFENGNINDLKNYCLKKHNGKYDRKLVSWWGQYCESQNDHSTALEMYHIANDYYNLVRLLCHLGQKDKAIELVDDYLQQQQSNDNDGDKTTTTTKTSSTAEWTGAIRFLGKHLESIDSLQSIDYYLQCLAIRHAIRVAITYEHYDKLVMIANKYLSINECKNIINRYFTLENDFEDKQVSEENMAMLYYKANFCRQAILFAIKHRLWSFLRRILNQELEKDEQINILQDDIDLLIEYLREDNSIIDIVIDLILISDQKQFDQINSLIQQFGIDLNDQIMEKLEQFITKHSDNQSLIETIAELCLQKGDYQLAAKLYNKLGRRIDSMKSLIRTGQSDKIIQFANVARDKIVFKLAANFLQTINYDDTEQVIRFYTKAHRKLLNLAIAVCNLLVVTLQSINQIFFDDN</sequence>
<organism evidence="7 8">
    <name type="scientific">Dermatophagoides pteronyssinus</name>
    <name type="common">European house dust mite</name>
    <dbReference type="NCBI Taxonomy" id="6956"/>
    <lineage>
        <taxon>Eukaryota</taxon>
        <taxon>Metazoa</taxon>
        <taxon>Ecdysozoa</taxon>
        <taxon>Arthropoda</taxon>
        <taxon>Chelicerata</taxon>
        <taxon>Arachnida</taxon>
        <taxon>Acari</taxon>
        <taxon>Acariformes</taxon>
        <taxon>Sarcoptiformes</taxon>
        <taxon>Astigmata</taxon>
        <taxon>Psoroptidia</taxon>
        <taxon>Analgoidea</taxon>
        <taxon>Pyroglyphidae</taxon>
        <taxon>Dermatophagoidinae</taxon>
        <taxon>Dermatophagoides</taxon>
    </lineage>
</organism>
<dbReference type="GO" id="GO:0036064">
    <property type="term" value="C:ciliary basal body"/>
    <property type="evidence" value="ECO:0007669"/>
    <property type="project" value="TreeGrafter"/>
</dbReference>
<keyword evidence="3" id="KW-0677">Repeat</keyword>
<feature type="domain" description="IF140/IFT172/WDR19 TPR" evidence="6">
    <location>
        <begin position="1"/>
        <end position="500"/>
    </location>
</feature>
<dbReference type="GO" id="GO:0030991">
    <property type="term" value="C:intraciliary transport particle A"/>
    <property type="evidence" value="ECO:0007669"/>
    <property type="project" value="TreeGrafter"/>
</dbReference>
<keyword evidence="4" id="KW-0969">Cilium</keyword>
<evidence type="ECO:0000313" key="7">
    <source>
        <dbReference type="Proteomes" id="UP000515146"/>
    </source>
</evidence>
<name>A0A6P6Y9F7_DERPT</name>
<dbReference type="GO" id="GO:0035721">
    <property type="term" value="P:intraciliary retrograde transport"/>
    <property type="evidence" value="ECO:0007669"/>
    <property type="project" value="TreeGrafter"/>
</dbReference>
<dbReference type="SUPFAM" id="SSF48371">
    <property type="entry name" value="ARM repeat"/>
    <property type="match status" value="1"/>
</dbReference>